<dbReference type="GO" id="GO:0005634">
    <property type="term" value="C:nucleus"/>
    <property type="evidence" value="ECO:0007669"/>
    <property type="project" value="TreeGrafter"/>
</dbReference>
<dbReference type="CDD" id="cd16454">
    <property type="entry name" value="RING-H2_PA-TM-RING"/>
    <property type="match status" value="1"/>
</dbReference>
<feature type="compositionally biased region" description="Basic and acidic residues" evidence="5">
    <location>
        <begin position="301"/>
        <end position="318"/>
    </location>
</feature>
<proteinExistence type="predicted"/>
<organism evidence="7 8">
    <name type="scientific">Aristolochia fimbriata</name>
    <name type="common">White veined hardy Dutchman's pipe vine</name>
    <dbReference type="NCBI Taxonomy" id="158543"/>
    <lineage>
        <taxon>Eukaryota</taxon>
        <taxon>Viridiplantae</taxon>
        <taxon>Streptophyta</taxon>
        <taxon>Embryophyta</taxon>
        <taxon>Tracheophyta</taxon>
        <taxon>Spermatophyta</taxon>
        <taxon>Magnoliopsida</taxon>
        <taxon>Magnoliidae</taxon>
        <taxon>Piperales</taxon>
        <taxon>Aristolochiaceae</taxon>
        <taxon>Aristolochia</taxon>
    </lineage>
</organism>
<evidence type="ECO:0000256" key="3">
    <source>
        <dbReference type="ARBA" id="ARBA00022833"/>
    </source>
</evidence>
<dbReference type="PROSITE" id="PS50089">
    <property type="entry name" value="ZF_RING_2"/>
    <property type="match status" value="1"/>
</dbReference>
<dbReference type="AlphaFoldDB" id="A0AAV7EIY9"/>
<keyword evidence="1" id="KW-0479">Metal-binding</keyword>
<dbReference type="GO" id="GO:0006511">
    <property type="term" value="P:ubiquitin-dependent protein catabolic process"/>
    <property type="evidence" value="ECO:0007669"/>
    <property type="project" value="TreeGrafter"/>
</dbReference>
<evidence type="ECO:0000259" key="6">
    <source>
        <dbReference type="PROSITE" id="PS50089"/>
    </source>
</evidence>
<dbReference type="Proteomes" id="UP000825729">
    <property type="component" value="Unassembled WGS sequence"/>
</dbReference>
<dbReference type="InterPro" id="IPR001841">
    <property type="entry name" value="Znf_RING"/>
</dbReference>
<feature type="region of interest" description="Disordered" evidence="5">
    <location>
        <begin position="689"/>
        <end position="734"/>
    </location>
</feature>
<feature type="compositionally biased region" description="Polar residues" evidence="5">
    <location>
        <begin position="327"/>
        <end position="337"/>
    </location>
</feature>
<accession>A0AAV7EIY9</accession>
<dbReference type="GO" id="GO:0008270">
    <property type="term" value="F:zinc ion binding"/>
    <property type="evidence" value="ECO:0007669"/>
    <property type="project" value="UniProtKB-KW"/>
</dbReference>
<dbReference type="InterPro" id="IPR051834">
    <property type="entry name" value="RING_finger_E3_ligase"/>
</dbReference>
<feature type="compositionally biased region" description="Basic residues" evidence="5">
    <location>
        <begin position="342"/>
        <end position="352"/>
    </location>
</feature>
<dbReference type="FunFam" id="3.30.40.10:FF:000594">
    <property type="entry name" value="RING/U-box superfamily protein"/>
    <property type="match status" value="1"/>
</dbReference>
<dbReference type="SMART" id="SM00184">
    <property type="entry name" value="RING"/>
    <property type="match status" value="1"/>
</dbReference>
<feature type="domain" description="RING-type" evidence="6">
    <location>
        <begin position="813"/>
        <end position="854"/>
    </location>
</feature>
<comment type="caution">
    <text evidence="7">The sequence shown here is derived from an EMBL/GenBank/DDBJ whole genome shotgun (WGS) entry which is preliminary data.</text>
</comment>
<feature type="region of interest" description="Disordered" evidence="5">
    <location>
        <begin position="298"/>
        <end position="353"/>
    </location>
</feature>
<protein>
    <recommendedName>
        <fullName evidence="6">RING-type domain-containing protein</fullName>
    </recommendedName>
</protein>
<dbReference type="PANTHER" id="PTHR45931:SF25">
    <property type="entry name" value="E3 UBIQUITIN-PROTEIN LIGASE RLIM-LIKE ISOFORM X1"/>
    <property type="match status" value="1"/>
</dbReference>
<sequence length="858" mass="94152">MAPSSLDISIIDSTSDFLAALDIIERQNGTKSMESMEIDQIMEVPDTPDRLASRRSTTPCDGNRSKAIINNGLIGKVNGTQRVNSSCRSKEKWYPNPLSSIQIVNEARSGSFFKDGHKIEEKDQRGPIVMGDSILKEVDKQLSQCQSSSSHGSPDATEIFGLNDKNKVKEESGGKRSDANKKSTCSNNLTTKSTVNGKRMLLGNGSSSSGKNVLDDVYNFKSQFESRKTEKGCSLGMATNHVPVASSLRSGLIDAFQTESCSKTQAANATSIPATAAPSVKIPIASIKKEVLPLQDGVGAGEKHLDPNRGSLHKDKGKGVSPCPGPQSKSGQESLLLQSHAPPRRTGQRRLVRNGCISPYNIAKATSSSQEKGKIAANDEWEEDGPATGDRPLDGSNRCFMGICADREKGKGVMINAVPTNHHKTRPRSFARRDLSVIDEDDIFKCAEDLGGWQCTRNRSKKTSLPASKETKSIKGRSSSLGVNEGGTHGAIEFPRINNEVPVILDHSTASNCLAQPSSSTLSVSDLERESNIGDRKLMKRAKKSSYLQNPFAECSGSTVDDPDYSFLQRSERSSNVLPSRSCNPQSRRRVSIIDVDKLSTPQGQTNNFDGIDDMVNDTSIARTRQVEADEEIARQLQEQFYNEMPEVGEIDARIAWTLQHEEDSHVASVGSQYQHLRDLSMAHLYQHGPRSVRNSSARSANRGRPTSTRMAQLRRRFSGHPRPTSAGDRDFSFPSSMGLEARIQLLEALEAVDNAMPLTGRLFQVNRDFNEDDYEMLLALDENNHQHSGASASQINSLPESKVQSFNFEEACTICLETPVTGDTIRHLPCLHKFHKKCIDPWLQRKKSCPICKSDIS</sequence>
<feature type="region of interest" description="Disordered" evidence="5">
    <location>
        <begin position="140"/>
        <end position="190"/>
    </location>
</feature>
<evidence type="ECO:0000256" key="2">
    <source>
        <dbReference type="ARBA" id="ARBA00022771"/>
    </source>
</evidence>
<feature type="region of interest" description="Disordered" evidence="5">
    <location>
        <begin position="457"/>
        <end position="487"/>
    </location>
</feature>
<keyword evidence="8" id="KW-1185">Reference proteome</keyword>
<dbReference type="Gene3D" id="3.30.40.10">
    <property type="entry name" value="Zinc/RING finger domain, C3HC4 (zinc finger)"/>
    <property type="match status" value="1"/>
</dbReference>
<evidence type="ECO:0000313" key="7">
    <source>
        <dbReference type="EMBL" id="KAG9447662.1"/>
    </source>
</evidence>
<dbReference type="EMBL" id="JAINDJ010000005">
    <property type="protein sequence ID" value="KAG9447662.1"/>
    <property type="molecule type" value="Genomic_DNA"/>
</dbReference>
<evidence type="ECO:0000313" key="8">
    <source>
        <dbReference type="Proteomes" id="UP000825729"/>
    </source>
</evidence>
<gene>
    <name evidence="7" type="ORF">H6P81_013790</name>
</gene>
<keyword evidence="3" id="KW-0862">Zinc</keyword>
<feature type="compositionally biased region" description="Low complexity" evidence="5">
    <location>
        <begin position="692"/>
        <end position="703"/>
    </location>
</feature>
<evidence type="ECO:0000256" key="5">
    <source>
        <dbReference type="SAM" id="MobiDB-lite"/>
    </source>
</evidence>
<dbReference type="InterPro" id="IPR013083">
    <property type="entry name" value="Znf_RING/FYVE/PHD"/>
</dbReference>
<name>A0AAV7EIY9_ARIFI</name>
<feature type="compositionally biased region" description="Basic and acidic residues" evidence="5">
    <location>
        <begin position="164"/>
        <end position="181"/>
    </location>
</feature>
<keyword evidence="2 4" id="KW-0863">Zinc-finger</keyword>
<dbReference type="PANTHER" id="PTHR45931">
    <property type="entry name" value="SI:CH211-59O9.10"/>
    <property type="match status" value="1"/>
</dbReference>
<evidence type="ECO:0000256" key="1">
    <source>
        <dbReference type="ARBA" id="ARBA00022723"/>
    </source>
</evidence>
<feature type="compositionally biased region" description="Low complexity" evidence="5">
    <location>
        <begin position="141"/>
        <end position="153"/>
    </location>
</feature>
<evidence type="ECO:0000256" key="4">
    <source>
        <dbReference type="PROSITE-ProRule" id="PRU00175"/>
    </source>
</evidence>
<dbReference type="SUPFAM" id="SSF57850">
    <property type="entry name" value="RING/U-box"/>
    <property type="match status" value="1"/>
</dbReference>
<dbReference type="Pfam" id="PF13639">
    <property type="entry name" value="zf-RING_2"/>
    <property type="match status" value="1"/>
</dbReference>
<dbReference type="GO" id="GO:0061630">
    <property type="term" value="F:ubiquitin protein ligase activity"/>
    <property type="evidence" value="ECO:0007669"/>
    <property type="project" value="TreeGrafter"/>
</dbReference>
<reference evidence="7 8" key="1">
    <citation type="submission" date="2021-07" db="EMBL/GenBank/DDBJ databases">
        <title>The Aristolochia fimbriata genome: insights into angiosperm evolution, floral development and chemical biosynthesis.</title>
        <authorList>
            <person name="Jiao Y."/>
        </authorList>
    </citation>
    <scope>NUCLEOTIDE SEQUENCE [LARGE SCALE GENOMIC DNA]</scope>
    <source>
        <strain evidence="7">IBCAS-2021</strain>
        <tissue evidence="7">Leaf</tissue>
    </source>
</reference>
<feature type="region of interest" description="Disordered" evidence="5">
    <location>
        <begin position="367"/>
        <end position="394"/>
    </location>
</feature>